<feature type="binding site" evidence="11">
    <location>
        <position position="147"/>
    </location>
    <ligand>
        <name>Mg(2+)</name>
        <dbReference type="ChEBI" id="CHEBI:18420"/>
    </ligand>
</feature>
<evidence type="ECO:0000256" key="7">
    <source>
        <dbReference type="ARBA" id="ARBA00022842"/>
    </source>
</evidence>
<keyword evidence="13" id="KW-1185">Reference proteome</keyword>
<keyword evidence="4 10" id="KW-0808">Transferase</keyword>
<sequence length="310" mass="33922">MATQSQVIRLMGTIITIQITHDDPAPLLTQVVQQLQSYEQRFNANTLDSELGQVNQQAGLAPVVVDPALYHLIDIGVQASLPAQDNLNIALGPLVQAWRIGFDDAHVPTQTAIHQALALSDPHDIMLDASQHSVFLKKAGMWLDLGALAKGYFADLIAEFLKQHAVTAALINLGGNVVVFGPNPNRPTGQWQIGIQDPSRSRGQYRLIVPVQDRSVVTSGIYERHLTQNGHDYHHILDRQTGYPVTTDVTSLTILSDRSLDGELWTTRLFGTSRNHIMATLAVTPGIDGIVMTQDGRVTTTLPPTAYHLL</sequence>
<comment type="similarity">
    <text evidence="10">Belongs to the ApbE family.</text>
</comment>
<evidence type="ECO:0000256" key="2">
    <source>
        <dbReference type="ARBA" id="ARBA00016337"/>
    </source>
</evidence>
<evidence type="ECO:0000313" key="12">
    <source>
        <dbReference type="EMBL" id="KRK39070.1"/>
    </source>
</evidence>
<dbReference type="GO" id="GO:0016740">
    <property type="term" value="F:transferase activity"/>
    <property type="evidence" value="ECO:0007669"/>
    <property type="project" value="UniProtKB-UniRule"/>
</dbReference>
<accession>A0A0R1GY35</accession>
<dbReference type="AlphaFoldDB" id="A0A0R1GY35"/>
<organism evidence="12 13">
    <name type="scientific">Loigolactobacillus bifermentans DSM 20003</name>
    <dbReference type="NCBI Taxonomy" id="1423726"/>
    <lineage>
        <taxon>Bacteria</taxon>
        <taxon>Bacillati</taxon>
        <taxon>Bacillota</taxon>
        <taxon>Bacilli</taxon>
        <taxon>Lactobacillales</taxon>
        <taxon>Lactobacillaceae</taxon>
        <taxon>Loigolactobacillus</taxon>
    </lineage>
</organism>
<dbReference type="PANTHER" id="PTHR30040">
    <property type="entry name" value="THIAMINE BIOSYNTHESIS LIPOPROTEIN APBE"/>
    <property type="match status" value="1"/>
</dbReference>
<comment type="caution">
    <text evidence="12">The sequence shown here is derived from an EMBL/GenBank/DDBJ whole genome shotgun (WGS) entry which is preliminary data.</text>
</comment>
<comment type="catalytic activity">
    <reaction evidence="9 10">
        <text>L-threonyl-[protein] + FAD = FMN-L-threonyl-[protein] + AMP + H(+)</text>
        <dbReference type="Rhea" id="RHEA:36847"/>
        <dbReference type="Rhea" id="RHEA-COMP:11060"/>
        <dbReference type="Rhea" id="RHEA-COMP:11061"/>
        <dbReference type="ChEBI" id="CHEBI:15378"/>
        <dbReference type="ChEBI" id="CHEBI:30013"/>
        <dbReference type="ChEBI" id="CHEBI:57692"/>
        <dbReference type="ChEBI" id="CHEBI:74257"/>
        <dbReference type="ChEBI" id="CHEBI:456215"/>
        <dbReference type="EC" id="2.7.1.180"/>
    </reaction>
</comment>
<dbReference type="EC" id="2.7.1.180" evidence="1 10"/>
<reference evidence="12 13" key="1">
    <citation type="journal article" date="2015" name="Genome Announc.">
        <title>Expanding the biotechnology potential of lactobacilli through comparative genomics of 213 strains and associated genera.</title>
        <authorList>
            <person name="Sun Z."/>
            <person name="Harris H.M."/>
            <person name="McCann A."/>
            <person name="Guo C."/>
            <person name="Argimon S."/>
            <person name="Zhang W."/>
            <person name="Yang X."/>
            <person name="Jeffery I.B."/>
            <person name="Cooney J.C."/>
            <person name="Kagawa T.F."/>
            <person name="Liu W."/>
            <person name="Song Y."/>
            <person name="Salvetti E."/>
            <person name="Wrobel A."/>
            <person name="Rasinkangas P."/>
            <person name="Parkhill J."/>
            <person name="Rea M.C."/>
            <person name="O'Sullivan O."/>
            <person name="Ritari J."/>
            <person name="Douillard F.P."/>
            <person name="Paul Ross R."/>
            <person name="Yang R."/>
            <person name="Briner A.E."/>
            <person name="Felis G.E."/>
            <person name="de Vos W.M."/>
            <person name="Barrangou R."/>
            <person name="Klaenhammer T.R."/>
            <person name="Caufield P.W."/>
            <person name="Cui Y."/>
            <person name="Zhang H."/>
            <person name="O'Toole P.W."/>
        </authorList>
    </citation>
    <scope>NUCLEOTIDE SEQUENCE [LARGE SCALE GENOMIC DNA]</scope>
    <source>
        <strain evidence="12 13">DSM 20003</strain>
    </source>
</reference>
<dbReference type="STRING" id="1423726.FC07_GL002790"/>
<keyword evidence="3 10" id="KW-0285">Flavoprotein</keyword>
<dbReference type="InterPro" id="IPR024932">
    <property type="entry name" value="ApbE"/>
</dbReference>
<evidence type="ECO:0000313" key="13">
    <source>
        <dbReference type="Proteomes" id="UP000051461"/>
    </source>
</evidence>
<keyword evidence="7 10" id="KW-0460">Magnesium</keyword>
<dbReference type="SUPFAM" id="SSF143631">
    <property type="entry name" value="ApbE-like"/>
    <property type="match status" value="1"/>
</dbReference>
<keyword evidence="6 10" id="KW-0274">FAD</keyword>
<comment type="cofactor">
    <cofactor evidence="11">
        <name>Mg(2+)</name>
        <dbReference type="ChEBI" id="CHEBI:18420"/>
    </cofactor>
    <cofactor evidence="11">
        <name>Mn(2+)</name>
        <dbReference type="ChEBI" id="CHEBI:29035"/>
    </cofactor>
    <text evidence="11">Magnesium. Can also use manganese.</text>
</comment>
<name>A0A0R1GY35_9LACO</name>
<dbReference type="GO" id="GO:0046872">
    <property type="term" value="F:metal ion binding"/>
    <property type="evidence" value="ECO:0007669"/>
    <property type="project" value="UniProtKB-UniRule"/>
</dbReference>
<dbReference type="OrthoDB" id="9778595at2"/>
<dbReference type="Gene3D" id="3.10.520.10">
    <property type="entry name" value="ApbE-like domains"/>
    <property type="match status" value="1"/>
</dbReference>
<evidence type="ECO:0000256" key="4">
    <source>
        <dbReference type="ARBA" id="ARBA00022679"/>
    </source>
</evidence>
<dbReference type="InterPro" id="IPR003374">
    <property type="entry name" value="ApbE-like_sf"/>
</dbReference>
<dbReference type="EMBL" id="AZDA01000046">
    <property type="protein sequence ID" value="KRK39070.1"/>
    <property type="molecule type" value="Genomic_DNA"/>
</dbReference>
<evidence type="ECO:0000256" key="10">
    <source>
        <dbReference type="PIRNR" id="PIRNR006268"/>
    </source>
</evidence>
<dbReference type="PATRIC" id="fig|1423726.3.peg.2901"/>
<dbReference type="PANTHER" id="PTHR30040:SF2">
    <property type="entry name" value="FAD:PROTEIN FMN TRANSFERASE"/>
    <property type="match status" value="1"/>
</dbReference>
<evidence type="ECO:0000256" key="8">
    <source>
        <dbReference type="ARBA" id="ARBA00031306"/>
    </source>
</evidence>
<gene>
    <name evidence="12" type="ORF">FC07_GL002790</name>
</gene>
<dbReference type="Pfam" id="PF02424">
    <property type="entry name" value="ApbE"/>
    <property type="match status" value="1"/>
</dbReference>
<evidence type="ECO:0000256" key="5">
    <source>
        <dbReference type="ARBA" id="ARBA00022723"/>
    </source>
</evidence>
<evidence type="ECO:0000256" key="9">
    <source>
        <dbReference type="ARBA" id="ARBA00048540"/>
    </source>
</evidence>
<feature type="binding site" evidence="11">
    <location>
        <position position="267"/>
    </location>
    <ligand>
        <name>Mg(2+)</name>
        <dbReference type="ChEBI" id="CHEBI:18420"/>
    </ligand>
</feature>
<evidence type="ECO:0000256" key="11">
    <source>
        <dbReference type="PIRSR" id="PIRSR006268-2"/>
    </source>
</evidence>
<dbReference type="RefSeq" id="WP_057904446.1">
    <property type="nucleotide sequence ID" value="NZ_AZDA01000046.1"/>
</dbReference>
<protein>
    <recommendedName>
        <fullName evidence="2 10">FAD:protein FMN transferase</fullName>
        <ecNumber evidence="1 10">2.7.1.180</ecNumber>
    </recommendedName>
    <alternativeName>
        <fullName evidence="8 10">Flavin transferase</fullName>
    </alternativeName>
</protein>
<dbReference type="Proteomes" id="UP000051461">
    <property type="component" value="Unassembled WGS sequence"/>
</dbReference>
<proteinExistence type="inferred from homology"/>
<evidence type="ECO:0000256" key="1">
    <source>
        <dbReference type="ARBA" id="ARBA00011955"/>
    </source>
</evidence>
<dbReference type="PIRSF" id="PIRSF006268">
    <property type="entry name" value="ApbE"/>
    <property type="match status" value="1"/>
</dbReference>
<evidence type="ECO:0000256" key="6">
    <source>
        <dbReference type="ARBA" id="ARBA00022827"/>
    </source>
</evidence>
<keyword evidence="5 10" id="KW-0479">Metal-binding</keyword>
<evidence type="ECO:0000256" key="3">
    <source>
        <dbReference type="ARBA" id="ARBA00022630"/>
    </source>
</evidence>